<evidence type="ECO:0000256" key="5">
    <source>
        <dbReference type="ARBA" id="ARBA00023136"/>
    </source>
</evidence>
<feature type="transmembrane region" description="Helical" evidence="6">
    <location>
        <begin position="346"/>
        <end position="370"/>
    </location>
</feature>
<dbReference type="EMBL" id="JACHJS010000001">
    <property type="protein sequence ID" value="MBB4965161.1"/>
    <property type="molecule type" value="Genomic_DNA"/>
</dbReference>
<feature type="transmembrane region" description="Helical" evidence="6">
    <location>
        <begin position="376"/>
        <end position="394"/>
    </location>
</feature>
<dbReference type="InterPro" id="IPR011701">
    <property type="entry name" value="MFS"/>
</dbReference>
<comment type="caution">
    <text evidence="8">The sequence shown here is derived from an EMBL/GenBank/DDBJ whole genome shotgun (WGS) entry which is preliminary data.</text>
</comment>
<keyword evidence="9" id="KW-1185">Reference proteome</keyword>
<feature type="transmembrane region" description="Helical" evidence="6">
    <location>
        <begin position="315"/>
        <end position="334"/>
    </location>
</feature>
<feature type="transmembrane region" description="Helical" evidence="6">
    <location>
        <begin position="57"/>
        <end position="79"/>
    </location>
</feature>
<dbReference type="Pfam" id="PF07690">
    <property type="entry name" value="MFS_1"/>
    <property type="match status" value="1"/>
</dbReference>
<feature type="transmembrane region" description="Helical" evidence="6">
    <location>
        <begin position="91"/>
        <end position="109"/>
    </location>
</feature>
<evidence type="ECO:0000313" key="8">
    <source>
        <dbReference type="EMBL" id="MBB4965161.1"/>
    </source>
</evidence>
<dbReference type="InterPro" id="IPR036259">
    <property type="entry name" value="MFS_trans_sf"/>
</dbReference>
<comment type="subcellular location">
    <subcellularLocation>
        <location evidence="1">Cell membrane</location>
        <topology evidence="1">Multi-pass membrane protein</topology>
    </subcellularLocation>
</comment>
<dbReference type="InterPro" id="IPR020846">
    <property type="entry name" value="MFS_dom"/>
</dbReference>
<dbReference type="AlphaFoldDB" id="A0A7W7WVK0"/>
<evidence type="ECO:0000256" key="2">
    <source>
        <dbReference type="ARBA" id="ARBA00022475"/>
    </source>
</evidence>
<dbReference type="InterPro" id="IPR050189">
    <property type="entry name" value="MFS_Efflux_Transporters"/>
</dbReference>
<dbReference type="PANTHER" id="PTHR43124">
    <property type="entry name" value="PURINE EFFLUX PUMP PBUE"/>
    <property type="match status" value="1"/>
</dbReference>
<feature type="transmembrane region" description="Helical" evidence="6">
    <location>
        <begin position="25"/>
        <end position="51"/>
    </location>
</feature>
<keyword evidence="5 6" id="KW-0472">Membrane</keyword>
<evidence type="ECO:0000259" key="7">
    <source>
        <dbReference type="PROSITE" id="PS50850"/>
    </source>
</evidence>
<feature type="transmembrane region" description="Helical" evidence="6">
    <location>
        <begin position="175"/>
        <end position="196"/>
    </location>
</feature>
<dbReference type="GO" id="GO:0005886">
    <property type="term" value="C:plasma membrane"/>
    <property type="evidence" value="ECO:0007669"/>
    <property type="project" value="UniProtKB-SubCell"/>
</dbReference>
<proteinExistence type="predicted"/>
<dbReference type="PANTHER" id="PTHR43124:SF3">
    <property type="entry name" value="CHLORAMPHENICOL EFFLUX PUMP RV0191"/>
    <property type="match status" value="1"/>
</dbReference>
<dbReference type="Gene3D" id="1.20.1250.20">
    <property type="entry name" value="MFS general substrate transporter like domains"/>
    <property type="match status" value="1"/>
</dbReference>
<dbReference type="SUPFAM" id="SSF103473">
    <property type="entry name" value="MFS general substrate transporter"/>
    <property type="match status" value="1"/>
</dbReference>
<name>A0A7W7WVK0_9PSEU</name>
<dbReference type="Proteomes" id="UP000542674">
    <property type="component" value="Unassembled WGS sequence"/>
</dbReference>
<feature type="transmembrane region" description="Helical" evidence="6">
    <location>
        <begin position="256"/>
        <end position="275"/>
    </location>
</feature>
<dbReference type="RefSeq" id="WP_312865611.1">
    <property type="nucleotide sequence ID" value="NZ_BAABAI010000013.1"/>
</dbReference>
<feature type="transmembrane region" description="Helical" evidence="6">
    <location>
        <begin position="115"/>
        <end position="137"/>
    </location>
</feature>
<keyword evidence="2" id="KW-1003">Cell membrane</keyword>
<accession>A0A7W7WVK0</accession>
<organism evidence="8 9">
    <name type="scientific">Saccharothrix violaceirubra</name>
    <dbReference type="NCBI Taxonomy" id="413306"/>
    <lineage>
        <taxon>Bacteria</taxon>
        <taxon>Bacillati</taxon>
        <taxon>Actinomycetota</taxon>
        <taxon>Actinomycetes</taxon>
        <taxon>Pseudonocardiales</taxon>
        <taxon>Pseudonocardiaceae</taxon>
        <taxon>Saccharothrix</taxon>
    </lineage>
</organism>
<feature type="transmembrane region" description="Helical" evidence="6">
    <location>
        <begin position="149"/>
        <end position="169"/>
    </location>
</feature>
<evidence type="ECO:0000256" key="6">
    <source>
        <dbReference type="SAM" id="Phobius"/>
    </source>
</evidence>
<evidence type="ECO:0000313" key="9">
    <source>
        <dbReference type="Proteomes" id="UP000542674"/>
    </source>
</evidence>
<gene>
    <name evidence="8" type="ORF">F4559_002520</name>
</gene>
<protein>
    <submittedName>
        <fullName evidence="8">Putative MFS family arabinose efflux permease</fullName>
    </submittedName>
</protein>
<reference evidence="8 9" key="1">
    <citation type="submission" date="2020-08" db="EMBL/GenBank/DDBJ databases">
        <title>Sequencing the genomes of 1000 actinobacteria strains.</title>
        <authorList>
            <person name="Klenk H.-P."/>
        </authorList>
    </citation>
    <scope>NUCLEOTIDE SEQUENCE [LARGE SCALE GENOMIC DNA]</scope>
    <source>
        <strain evidence="8 9">DSM 45084</strain>
    </source>
</reference>
<evidence type="ECO:0000256" key="4">
    <source>
        <dbReference type="ARBA" id="ARBA00022989"/>
    </source>
</evidence>
<sequence length="414" mass="41647">MREKAVKEGETQAVTRPGDLAMVRALAPVLLASAVSLLPYTVYGTFLVAIAHDTGGGIAAVGGLRGLGGLAALAVGALVAPLLDRLPRMRVAAIGLALIALGSLVGALAEFLALVVFSLVLGAGMAVLSPALGAAAADRFGGGPAAGRAATLVNAAQSATVMLAAPLVVAPALLWGWRGDLLALAVLALALAVWFLRDRTPPPGTDVRLGYLASFRALVDLRPLLLVAFLRNATFMGYLSYLAALYDRYHLSAGQFAAVWTLSGASFFAGNLTAGRLVGRRVRADRLLTGSCVVVALGVTGIFFSPWVWSAAACSAVIAFTSSMAMASVVVLIVDRAPTGLRGAALGVNGAANSVGVFAGAAAGGVGLAVGGFPGMAAVFGTIGAVAVVTSHRFSRKVGISHTSGNHATAAPDL</sequence>
<evidence type="ECO:0000256" key="1">
    <source>
        <dbReference type="ARBA" id="ARBA00004651"/>
    </source>
</evidence>
<keyword evidence="4 6" id="KW-1133">Transmembrane helix</keyword>
<dbReference type="GO" id="GO:0022857">
    <property type="term" value="F:transmembrane transporter activity"/>
    <property type="evidence" value="ECO:0007669"/>
    <property type="project" value="InterPro"/>
</dbReference>
<feature type="transmembrane region" description="Helical" evidence="6">
    <location>
        <begin position="224"/>
        <end position="244"/>
    </location>
</feature>
<feature type="domain" description="Major facilitator superfamily (MFS) profile" evidence="7">
    <location>
        <begin position="20"/>
        <end position="399"/>
    </location>
</feature>
<evidence type="ECO:0000256" key="3">
    <source>
        <dbReference type="ARBA" id="ARBA00022692"/>
    </source>
</evidence>
<keyword evidence="3 6" id="KW-0812">Transmembrane</keyword>
<feature type="transmembrane region" description="Helical" evidence="6">
    <location>
        <begin position="287"/>
        <end position="309"/>
    </location>
</feature>
<dbReference type="PROSITE" id="PS50850">
    <property type="entry name" value="MFS"/>
    <property type="match status" value="1"/>
</dbReference>